<reference evidence="18 19" key="1">
    <citation type="submission" date="2023-06" db="EMBL/GenBank/DDBJ databases">
        <title>Altererythrobacter rubellus NBRC 112769 genome.</title>
        <authorList>
            <person name="Zhang K."/>
        </authorList>
    </citation>
    <scope>NUCLEOTIDE SEQUENCE [LARGE SCALE GENOMIC DNA]</scope>
    <source>
        <strain evidence="18 19">NBRC 112769</strain>
    </source>
</reference>
<evidence type="ECO:0000256" key="1">
    <source>
        <dbReference type="ARBA" id="ARBA00004571"/>
    </source>
</evidence>
<dbReference type="Pfam" id="PF00593">
    <property type="entry name" value="TonB_dep_Rec_b-barrel"/>
    <property type="match status" value="1"/>
</dbReference>
<evidence type="ECO:0000256" key="11">
    <source>
        <dbReference type="ARBA" id="ARBA00023237"/>
    </source>
</evidence>
<name>A0A9Y2F309_9SPHN</name>
<dbReference type="InterPro" id="IPR037066">
    <property type="entry name" value="Plug_dom_sf"/>
</dbReference>
<dbReference type="InterPro" id="IPR000531">
    <property type="entry name" value="Beta-barrel_TonB"/>
</dbReference>
<feature type="short sequence motif" description="TonB C-terminal box" evidence="13">
    <location>
        <begin position="832"/>
        <end position="849"/>
    </location>
</feature>
<dbReference type="PANTHER" id="PTHR32552">
    <property type="entry name" value="FERRICHROME IRON RECEPTOR-RELATED"/>
    <property type="match status" value="1"/>
</dbReference>
<evidence type="ECO:0000256" key="10">
    <source>
        <dbReference type="ARBA" id="ARBA00023136"/>
    </source>
</evidence>
<keyword evidence="8" id="KW-0406">Ion transport</keyword>
<keyword evidence="9 14" id="KW-0798">TonB box</keyword>
<evidence type="ECO:0000256" key="7">
    <source>
        <dbReference type="ARBA" id="ARBA00023004"/>
    </source>
</evidence>
<evidence type="ECO:0000256" key="6">
    <source>
        <dbReference type="ARBA" id="ARBA00022729"/>
    </source>
</evidence>
<dbReference type="GO" id="GO:0006826">
    <property type="term" value="P:iron ion transport"/>
    <property type="evidence" value="ECO:0007669"/>
    <property type="project" value="UniProtKB-KW"/>
</dbReference>
<dbReference type="AlphaFoldDB" id="A0A9Y2F309"/>
<dbReference type="PANTHER" id="PTHR32552:SF81">
    <property type="entry name" value="TONB-DEPENDENT OUTER MEMBRANE RECEPTOR"/>
    <property type="match status" value="1"/>
</dbReference>
<feature type="domain" description="TonB-dependent receptor-like beta-barrel" evidence="16">
    <location>
        <begin position="303"/>
        <end position="812"/>
    </location>
</feature>
<evidence type="ECO:0000256" key="13">
    <source>
        <dbReference type="PROSITE-ProRule" id="PRU10144"/>
    </source>
</evidence>
<dbReference type="InterPro" id="IPR012910">
    <property type="entry name" value="Plug_dom"/>
</dbReference>
<feature type="signal peptide" evidence="15">
    <location>
        <begin position="1"/>
        <end position="24"/>
    </location>
</feature>
<proteinExistence type="inferred from homology"/>
<accession>A0A9Y2F309</accession>
<evidence type="ECO:0000256" key="15">
    <source>
        <dbReference type="SAM" id="SignalP"/>
    </source>
</evidence>
<dbReference type="Proteomes" id="UP001231445">
    <property type="component" value="Chromosome"/>
</dbReference>
<evidence type="ECO:0000256" key="9">
    <source>
        <dbReference type="ARBA" id="ARBA00023077"/>
    </source>
</evidence>
<dbReference type="RefSeq" id="WP_285976705.1">
    <property type="nucleotide sequence ID" value="NZ_CP127221.1"/>
</dbReference>
<dbReference type="KEGG" id="arue:QQX03_04660"/>
<gene>
    <name evidence="18" type="ORF">QQX03_04660</name>
</gene>
<keyword evidence="4" id="KW-0410">Iron transport</keyword>
<dbReference type="PROSITE" id="PS01156">
    <property type="entry name" value="TONB_DEPENDENT_REC_2"/>
    <property type="match status" value="1"/>
</dbReference>
<organism evidence="18 19">
    <name type="scientific">Altererythrobacter rubellus</name>
    <dbReference type="NCBI Taxonomy" id="2173831"/>
    <lineage>
        <taxon>Bacteria</taxon>
        <taxon>Pseudomonadati</taxon>
        <taxon>Pseudomonadota</taxon>
        <taxon>Alphaproteobacteria</taxon>
        <taxon>Sphingomonadales</taxon>
        <taxon>Erythrobacteraceae</taxon>
        <taxon>Altererythrobacter</taxon>
    </lineage>
</organism>
<evidence type="ECO:0000313" key="18">
    <source>
        <dbReference type="EMBL" id="WIW96399.1"/>
    </source>
</evidence>
<feature type="chain" id="PRO_5040897702" evidence="15">
    <location>
        <begin position="25"/>
        <end position="849"/>
    </location>
</feature>
<keyword evidence="11 12" id="KW-0998">Cell outer membrane</keyword>
<protein>
    <submittedName>
        <fullName evidence="18">TonB-dependent receptor</fullName>
    </submittedName>
</protein>
<evidence type="ECO:0000313" key="19">
    <source>
        <dbReference type="Proteomes" id="UP001231445"/>
    </source>
</evidence>
<dbReference type="InterPro" id="IPR039426">
    <property type="entry name" value="TonB-dep_rcpt-like"/>
</dbReference>
<comment type="similarity">
    <text evidence="12 14">Belongs to the TonB-dependent receptor family.</text>
</comment>
<keyword evidence="6 15" id="KW-0732">Signal</keyword>
<keyword evidence="18" id="KW-0675">Receptor</keyword>
<keyword evidence="7" id="KW-0408">Iron</keyword>
<evidence type="ECO:0000256" key="14">
    <source>
        <dbReference type="RuleBase" id="RU003357"/>
    </source>
</evidence>
<dbReference type="PROSITE" id="PS52016">
    <property type="entry name" value="TONB_DEPENDENT_REC_3"/>
    <property type="match status" value="1"/>
</dbReference>
<dbReference type="InterPro" id="IPR036942">
    <property type="entry name" value="Beta-barrel_TonB_sf"/>
</dbReference>
<dbReference type="SUPFAM" id="SSF56935">
    <property type="entry name" value="Porins"/>
    <property type="match status" value="1"/>
</dbReference>
<evidence type="ECO:0000259" key="16">
    <source>
        <dbReference type="Pfam" id="PF00593"/>
    </source>
</evidence>
<evidence type="ECO:0000256" key="4">
    <source>
        <dbReference type="ARBA" id="ARBA00022496"/>
    </source>
</evidence>
<dbReference type="Pfam" id="PF07715">
    <property type="entry name" value="Plug"/>
    <property type="match status" value="1"/>
</dbReference>
<keyword evidence="3 12" id="KW-1134">Transmembrane beta strand</keyword>
<dbReference type="Gene3D" id="2.40.170.20">
    <property type="entry name" value="TonB-dependent receptor, beta-barrel domain"/>
    <property type="match status" value="1"/>
</dbReference>
<keyword evidence="19" id="KW-1185">Reference proteome</keyword>
<dbReference type="GO" id="GO:0009279">
    <property type="term" value="C:cell outer membrane"/>
    <property type="evidence" value="ECO:0007669"/>
    <property type="project" value="UniProtKB-SubCell"/>
</dbReference>
<evidence type="ECO:0000256" key="5">
    <source>
        <dbReference type="ARBA" id="ARBA00022692"/>
    </source>
</evidence>
<evidence type="ECO:0000256" key="3">
    <source>
        <dbReference type="ARBA" id="ARBA00022452"/>
    </source>
</evidence>
<keyword evidence="2 12" id="KW-0813">Transport</keyword>
<dbReference type="Gene3D" id="2.170.130.10">
    <property type="entry name" value="TonB-dependent receptor, plug domain"/>
    <property type="match status" value="1"/>
</dbReference>
<keyword evidence="10 12" id="KW-0472">Membrane</keyword>
<comment type="subcellular location">
    <subcellularLocation>
        <location evidence="1 12">Cell outer membrane</location>
        <topology evidence="1 12">Multi-pass membrane protein</topology>
    </subcellularLocation>
</comment>
<dbReference type="InterPro" id="IPR010917">
    <property type="entry name" value="TonB_rcpt_CS"/>
</dbReference>
<evidence type="ECO:0000256" key="2">
    <source>
        <dbReference type="ARBA" id="ARBA00022448"/>
    </source>
</evidence>
<keyword evidence="5 12" id="KW-0812">Transmembrane</keyword>
<feature type="domain" description="TonB-dependent receptor plug" evidence="17">
    <location>
        <begin position="53"/>
        <end position="162"/>
    </location>
</feature>
<dbReference type="EMBL" id="CP127221">
    <property type="protein sequence ID" value="WIW96399.1"/>
    <property type="molecule type" value="Genomic_DNA"/>
</dbReference>
<sequence>MSRKLTQLAAGLLASTFMVAPAYAQDADGAPQADEALNDNVIIVTATRRAENVQDIPIAVTAVSPAQLEKQGVVNVQEITQVSPSFSTSQAQNSSGTVVLRIRGVGTTSNNIGFESAVGVFVDGAYQSRAGIALSEFVDVERVEVLRGPQGTLFGRNTSAGALNITNKRPELGEFGGFVNATYGNYDHMNLQGAVNIPLTEDTVALRLTGAWRERDGFIDWVDAGGNKFGEGNTTDQFLVRGQIGWETDSGLRGRIIGDYSKSEGVCCSAVEVLQSSVETAGNFALVGLGARGGMAGPDVAIDPFDTNAAQRATDNQIASINTPHLNNTDQWGITAEVEYPLSDAIDMIYIGSYRKYESAESYDSDFSALDIFDVAPGGGTEIKTMTHELRLQGDAGRLQWMIGGYYSDESIDQEVNFRLGDDYDGLVGALFGGAFGPAPLQLLTNSNVFPGPLNVPGGYSPATVTATNAYSQDSKSWSIFTHNTFEITDDLTLTLGARWSDESKDGSFTQPAINNPLCPAIQGSIGAGNVPASLATTVFVVGCFPFVAPAVGSDANPFPLPRLFSGKFKDDELIYTAKVGYDFGDLNAYASFTHGYKAGGFNLDSTAAAGGADPRFNSEEVDAWEIGMKGRFMDGAVTANLALFHQEFSDFQVLEFTGAQFQTFNVPTAVSQGFELETQIRPTDGLSINAGLTYVDAEYPSDCADSSDALRVQNLCGNSLTNAPKIVAILGATYEGEIGDSLGYFLNGQIRTEGDRRTTTQARAVPTTAAQLGNTPLSPFDVQDSNVKINLRAGIGDIDEAWGIEAWVTNLTDEVTRGVTFNTVLRGTSRSAFTQQPRMYGVTLRTKF</sequence>
<evidence type="ECO:0000256" key="8">
    <source>
        <dbReference type="ARBA" id="ARBA00023065"/>
    </source>
</evidence>
<evidence type="ECO:0000256" key="12">
    <source>
        <dbReference type="PROSITE-ProRule" id="PRU01360"/>
    </source>
</evidence>
<evidence type="ECO:0000259" key="17">
    <source>
        <dbReference type="Pfam" id="PF07715"/>
    </source>
</evidence>